<dbReference type="AlphaFoldDB" id="A0A521E1E7"/>
<protein>
    <recommendedName>
        <fullName evidence="6">Phosphate transporter</fullName>
    </recommendedName>
</protein>
<proteinExistence type="inferred from homology"/>
<evidence type="ECO:0000256" key="4">
    <source>
        <dbReference type="ARBA" id="ARBA00022989"/>
    </source>
</evidence>
<keyword evidence="6" id="KW-0592">Phosphate transport</keyword>
<evidence type="ECO:0000313" key="8">
    <source>
        <dbReference type="Proteomes" id="UP000317484"/>
    </source>
</evidence>
<comment type="subcellular location">
    <subcellularLocation>
        <location evidence="1 6">Membrane</location>
        <topology evidence="1 6">Multi-pass membrane protein</topology>
    </subcellularLocation>
</comment>
<dbReference type="Pfam" id="PF01384">
    <property type="entry name" value="PHO4"/>
    <property type="match status" value="1"/>
</dbReference>
<name>A0A521E1E7_9ACTN</name>
<evidence type="ECO:0000256" key="1">
    <source>
        <dbReference type="ARBA" id="ARBA00004141"/>
    </source>
</evidence>
<reference evidence="7 8" key="1">
    <citation type="submission" date="2017-05" db="EMBL/GenBank/DDBJ databases">
        <authorList>
            <person name="Varghese N."/>
            <person name="Submissions S."/>
        </authorList>
    </citation>
    <scope>NUCLEOTIDE SEQUENCE [LARGE SCALE GENOMIC DNA]</scope>
    <source>
        <strain evidence="7 8">DSM 46834</strain>
    </source>
</reference>
<evidence type="ECO:0000313" key="7">
    <source>
        <dbReference type="EMBL" id="SMO77712.1"/>
    </source>
</evidence>
<dbReference type="EMBL" id="FXTJ01000004">
    <property type="protein sequence ID" value="SMO77712.1"/>
    <property type="molecule type" value="Genomic_DNA"/>
</dbReference>
<organism evidence="7 8">
    <name type="scientific">Geodermatophilus aquaeductus</name>
    <dbReference type="NCBI Taxonomy" id="1564161"/>
    <lineage>
        <taxon>Bacteria</taxon>
        <taxon>Bacillati</taxon>
        <taxon>Actinomycetota</taxon>
        <taxon>Actinomycetes</taxon>
        <taxon>Geodermatophilales</taxon>
        <taxon>Geodermatophilaceae</taxon>
        <taxon>Geodermatophilus</taxon>
    </lineage>
</organism>
<dbReference type="InterPro" id="IPR001204">
    <property type="entry name" value="Phos_transporter"/>
</dbReference>
<evidence type="ECO:0000256" key="6">
    <source>
        <dbReference type="RuleBase" id="RU363058"/>
    </source>
</evidence>
<feature type="transmembrane region" description="Helical" evidence="6">
    <location>
        <begin position="217"/>
        <end position="235"/>
    </location>
</feature>
<feature type="transmembrane region" description="Helical" evidence="6">
    <location>
        <begin position="332"/>
        <end position="351"/>
    </location>
</feature>
<evidence type="ECO:0000256" key="3">
    <source>
        <dbReference type="ARBA" id="ARBA00022692"/>
    </source>
</evidence>
<dbReference type="PANTHER" id="PTHR11101:SF54">
    <property type="entry name" value="LOW-AFFINITY INORGANIC PHOSPHATE TRANSPORTER-RELATED"/>
    <property type="match status" value="1"/>
</dbReference>
<feature type="transmembrane region" description="Helical" evidence="6">
    <location>
        <begin position="301"/>
        <end position="326"/>
    </location>
</feature>
<keyword evidence="8" id="KW-1185">Reference proteome</keyword>
<dbReference type="GO" id="GO:0005315">
    <property type="term" value="F:phosphate transmembrane transporter activity"/>
    <property type="evidence" value="ECO:0007669"/>
    <property type="project" value="InterPro"/>
</dbReference>
<feature type="transmembrane region" description="Helical" evidence="6">
    <location>
        <begin position="106"/>
        <end position="127"/>
    </location>
</feature>
<dbReference type="PANTHER" id="PTHR11101">
    <property type="entry name" value="PHOSPHATE TRANSPORTER"/>
    <property type="match status" value="1"/>
</dbReference>
<evidence type="ECO:0000256" key="5">
    <source>
        <dbReference type="ARBA" id="ARBA00023136"/>
    </source>
</evidence>
<feature type="transmembrane region" description="Helical" evidence="6">
    <location>
        <begin position="134"/>
        <end position="157"/>
    </location>
</feature>
<dbReference type="RefSeq" id="WP_142458733.1">
    <property type="nucleotide sequence ID" value="NZ_FXTJ01000004.1"/>
</dbReference>
<dbReference type="GO" id="GO:0035435">
    <property type="term" value="P:phosphate ion transmembrane transport"/>
    <property type="evidence" value="ECO:0007669"/>
    <property type="project" value="TreeGrafter"/>
</dbReference>
<dbReference type="Proteomes" id="UP000317484">
    <property type="component" value="Unassembled WGS sequence"/>
</dbReference>
<keyword evidence="4 6" id="KW-1133">Transmembrane helix</keyword>
<accession>A0A521E1E7</accession>
<keyword evidence="3 6" id="KW-0812">Transmembrane</keyword>
<keyword evidence="2 6" id="KW-0813">Transport</keyword>
<dbReference type="GO" id="GO:0016020">
    <property type="term" value="C:membrane"/>
    <property type="evidence" value="ECO:0007669"/>
    <property type="project" value="UniProtKB-SubCell"/>
</dbReference>
<keyword evidence="5 6" id="KW-0472">Membrane</keyword>
<feature type="transmembrane region" description="Helical" evidence="6">
    <location>
        <begin position="75"/>
        <end position="94"/>
    </location>
</feature>
<evidence type="ECO:0000256" key="2">
    <source>
        <dbReference type="ARBA" id="ARBA00022448"/>
    </source>
</evidence>
<feature type="transmembrane region" description="Helical" evidence="6">
    <location>
        <begin position="40"/>
        <end position="63"/>
    </location>
</feature>
<gene>
    <name evidence="7" type="ORF">SAMN06273567_104119</name>
</gene>
<sequence length="379" mass="38101">MDVSLIVVLVVVTALAFDFTNGFHDTANAMATSIATGAFTPRTAVTIAACLNVAGAFLSVEVARTVSGGLVDETLIDPVVVFAGLTGAILWNLLTWLLGLPSSSSHALFGGLIGATWVAGGVGAIDFEAVLNKIVLPALLAPVVAALIAVVATYLAYRTTARARPEVVARGFTAGQRVSASMVALAHGTNDAQKTMGVITLTLITAGLLAPGSPPPFWVVLAAGLAIGLGTYMGGWRIIRTLGRRVSDIESAQGFTAETTSTAVILSSTHLGLPLSTTQVCTGSIFGAGAGRRLASVHWGVAGRIVLAWSFTLPSAALVGAAASWLAATGTAGVVVVAVGAAALAAGIYAVSRRNPVTAANVNDVPRPAAADVPVGTAA</sequence>
<comment type="similarity">
    <text evidence="6">Belongs to the inorganic phosphate transporter (PiT) (TC 2.A.20) family.</text>
</comment>